<organism evidence="2 3">
    <name type="scientific">Staurois parvus</name>
    <dbReference type="NCBI Taxonomy" id="386267"/>
    <lineage>
        <taxon>Eukaryota</taxon>
        <taxon>Metazoa</taxon>
        <taxon>Chordata</taxon>
        <taxon>Craniata</taxon>
        <taxon>Vertebrata</taxon>
        <taxon>Euteleostomi</taxon>
        <taxon>Amphibia</taxon>
        <taxon>Batrachia</taxon>
        <taxon>Anura</taxon>
        <taxon>Neobatrachia</taxon>
        <taxon>Ranoidea</taxon>
        <taxon>Ranidae</taxon>
        <taxon>Staurois</taxon>
    </lineage>
</organism>
<evidence type="ECO:0000313" key="2">
    <source>
        <dbReference type="EMBL" id="CAI9622954.1"/>
    </source>
</evidence>
<sequence length="59" mass="6761">MYVKYFETKMTVSKMLKFAAGSGPRMSRRSQGPEHGSRHRPEEMAGDAAEDASRERRTR</sequence>
<reference evidence="2" key="1">
    <citation type="submission" date="2023-05" db="EMBL/GenBank/DDBJ databases">
        <authorList>
            <person name="Stuckert A."/>
        </authorList>
    </citation>
    <scope>NUCLEOTIDE SEQUENCE</scope>
</reference>
<feature type="region of interest" description="Disordered" evidence="1">
    <location>
        <begin position="19"/>
        <end position="59"/>
    </location>
</feature>
<feature type="compositionally biased region" description="Basic and acidic residues" evidence="1">
    <location>
        <begin position="31"/>
        <end position="43"/>
    </location>
</feature>
<dbReference type="EMBL" id="CATNWA010021502">
    <property type="protein sequence ID" value="CAI9622954.1"/>
    <property type="molecule type" value="Genomic_DNA"/>
</dbReference>
<protein>
    <submittedName>
        <fullName evidence="2">Uncharacterized protein</fullName>
    </submittedName>
</protein>
<proteinExistence type="predicted"/>
<accession>A0ABN9HPD3</accession>
<gene>
    <name evidence="2" type="ORF">SPARVUS_LOCUS16370957</name>
</gene>
<dbReference type="Proteomes" id="UP001162483">
    <property type="component" value="Unassembled WGS sequence"/>
</dbReference>
<evidence type="ECO:0000313" key="3">
    <source>
        <dbReference type="Proteomes" id="UP001162483"/>
    </source>
</evidence>
<keyword evidence="3" id="KW-1185">Reference proteome</keyword>
<comment type="caution">
    <text evidence="2">The sequence shown here is derived from an EMBL/GenBank/DDBJ whole genome shotgun (WGS) entry which is preliminary data.</text>
</comment>
<evidence type="ECO:0000256" key="1">
    <source>
        <dbReference type="SAM" id="MobiDB-lite"/>
    </source>
</evidence>
<name>A0ABN9HPD3_9NEOB</name>